<keyword evidence="10 14" id="KW-0418">Kinase</keyword>
<accession>A0ABW1T764</accession>
<dbReference type="PANTHER" id="PTHR10285">
    <property type="entry name" value="URIDINE KINASE"/>
    <property type="match status" value="1"/>
</dbReference>
<comment type="subcellular location">
    <subcellularLocation>
        <location evidence="2 14 15">Cytoplasm</location>
    </subcellularLocation>
</comment>
<keyword evidence="12 14" id="KW-0173">Coenzyme A biosynthesis</keyword>
<evidence type="ECO:0000256" key="2">
    <source>
        <dbReference type="ARBA" id="ARBA00004496"/>
    </source>
</evidence>
<evidence type="ECO:0000256" key="3">
    <source>
        <dbReference type="ARBA" id="ARBA00005225"/>
    </source>
</evidence>
<reference evidence="18" key="1">
    <citation type="journal article" date="2019" name="Int. J. Syst. Evol. Microbiol.">
        <title>The Global Catalogue of Microorganisms (GCM) 10K type strain sequencing project: providing services to taxonomists for standard genome sequencing and annotation.</title>
        <authorList>
            <consortium name="The Broad Institute Genomics Platform"/>
            <consortium name="The Broad Institute Genome Sequencing Center for Infectious Disease"/>
            <person name="Wu L."/>
            <person name="Ma J."/>
        </authorList>
    </citation>
    <scope>NUCLEOTIDE SEQUENCE [LARGE SCALE GENOMIC DNA]</scope>
    <source>
        <strain evidence="18">CCM 8950</strain>
    </source>
</reference>
<dbReference type="PIRSF" id="PIRSF000545">
    <property type="entry name" value="Pantothenate_kin"/>
    <property type="match status" value="1"/>
</dbReference>
<evidence type="ECO:0000256" key="4">
    <source>
        <dbReference type="ARBA" id="ARBA00006087"/>
    </source>
</evidence>
<evidence type="ECO:0000256" key="15">
    <source>
        <dbReference type="RuleBase" id="RU003530"/>
    </source>
</evidence>
<evidence type="ECO:0000256" key="6">
    <source>
        <dbReference type="ARBA" id="ARBA00015080"/>
    </source>
</evidence>
<dbReference type="RefSeq" id="WP_137631039.1">
    <property type="nucleotide sequence ID" value="NZ_BJDO01000020.1"/>
</dbReference>
<dbReference type="GO" id="GO:0004594">
    <property type="term" value="F:pantothenate kinase activity"/>
    <property type="evidence" value="ECO:0007669"/>
    <property type="project" value="UniProtKB-EC"/>
</dbReference>
<proteinExistence type="inferred from homology"/>
<name>A0ABW1T764_9LACO</name>
<protein>
    <recommendedName>
        <fullName evidence="6 14">Pantothenate kinase</fullName>
        <ecNumber evidence="5 14">2.7.1.33</ecNumber>
    </recommendedName>
    <alternativeName>
        <fullName evidence="13 14">Pantothenic acid kinase</fullName>
    </alternativeName>
</protein>
<evidence type="ECO:0000256" key="10">
    <source>
        <dbReference type="ARBA" id="ARBA00022777"/>
    </source>
</evidence>
<keyword evidence="11 14" id="KW-0067">ATP-binding</keyword>
<evidence type="ECO:0000259" key="16">
    <source>
        <dbReference type="Pfam" id="PF00485"/>
    </source>
</evidence>
<dbReference type="EMBL" id="JBHSSA010000025">
    <property type="protein sequence ID" value="MFC6253337.1"/>
    <property type="molecule type" value="Genomic_DNA"/>
</dbReference>
<feature type="binding site" evidence="14">
    <location>
        <begin position="90"/>
        <end position="97"/>
    </location>
    <ligand>
        <name>ATP</name>
        <dbReference type="ChEBI" id="CHEBI:30616"/>
    </ligand>
</feature>
<gene>
    <name evidence="14 17" type="primary">coaA</name>
    <name evidence="17" type="ORF">ACFP1H_01805</name>
</gene>
<keyword evidence="18" id="KW-1185">Reference proteome</keyword>
<dbReference type="InterPro" id="IPR027417">
    <property type="entry name" value="P-loop_NTPase"/>
</dbReference>
<dbReference type="EC" id="2.7.1.33" evidence="5 14"/>
<dbReference type="Proteomes" id="UP001596190">
    <property type="component" value="Unassembled WGS sequence"/>
</dbReference>
<feature type="domain" description="Phosphoribulokinase/uridine kinase" evidence="16">
    <location>
        <begin position="85"/>
        <end position="233"/>
    </location>
</feature>
<dbReference type="InterPro" id="IPR006083">
    <property type="entry name" value="PRK/URK"/>
</dbReference>
<comment type="caution">
    <text evidence="17">The sequence shown here is derived from an EMBL/GenBank/DDBJ whole genome shotgun (WGS) entry which is preliminary data.</text>
</comment>
<dbReference type="CDD" id="cd02025">
    <property type="entry name" value="PanK"/>
    <property type="match status" value="1"/>
</dbReference>
<dbReference type="InterPro" id="IPR004566">
    <property type="entry name" value="PanK"/>
</dbReference>
<evidence type="ECO:0000256" key="7">
    <source>
        <dbReference type="ARBA" id="ARBA00022490"/>
    </source>
</evidence>
<evidence type="ECO:0000256" key="8">
    <source>
        <dbReference type="ARBA" id="ARBA00022679"/>
    </source>
</evidence>
<evidence type="ECO:0000256" key="9">
    <source>
        <dbReference type="ARBA" id="ARBA00022741"/>
    </source>
</evidence>
<evidence type="ECO:0000256" key="13">
    <source>
        <dbReference type="ARBA" id="ARBA00032866"/>
    </source>
</evidence>
<evidence type="ECO:0000256" key="11">
    <source>
        <dbReference type="ARBA" id="ARBA00022840"/>
    </source>
</evidence>
<keyword evidence="7 14" id="KW-0963">Cytoplasm</keyword>
<dbReference type="NCBIfam" id="TIGR00554">
    <property type="entry name" value="panK_bact"/>
    <property type="match status" value="1"/>
</dbReference>
<evidence type="ECO:0000256" key="12">
    <source>
        <dbReference type="ARBA" id="ARBA00022993"/>
    </source>
</evidence>
<dbReference type="Pfam" id="PF00485">
    <property type="entry name" value="PRK"/>
    <property type="match status" value="1"/>
</dbReference>
<sequence length="307" mass="35934">MMDLMNYDVFSKREWRDFYQDASVPLTQASLRQIKAFNDRISLQDVQDIYIPLVHYLRLLIKHFDEWQDSKAGFLRQQPRHVPYIIGIAGSVAVGKSTTARLLKVLLNHFFSDQRIEMLTTDGFLYSTAELKKRGLITRKGFPESYDMKALITFLNDVKSGKQLMEVPVYSHKIYDIVPNEVQEIEQPDVLIIEGINTLQLPSSEQIYVSDFTDFSIYVDARPKLIEEWYLERFKALLKLAENDPDNYYHSYTKMPLKDAVEEAKSIWFNVDLPNLEDYILPTRSRANMIIHKGEQHIIDQVMLRKS</sequence>
<organism evidence="17 18">
    <name type="scientific">Secundilactobacillus hailunensis</name>
    <dbReference type="NCBI Taxonomy" id="2559923"/>
    <lineage>
        <taxon>Bacteria</taxon>
        <taxon>Bacillati</taxon>
        <taxon>Bacillota</taxon>
        <taxon>Bacilli</taxon>
        <taxon>Lactobacillales</taxon>
        <taxon>Lactobacillaceae</taxon>
        <taxon>Secundilactobacillus</taxon>
    </lineage>
</organism>
<dbReference type="HAMAP" id="MF_00215">
    <property type="entry name" value="Pantothen_kinase_1"/>
    <property type="match status" value="1"/>
</dbReference>
<comment type="similarity">
    <text evidence="4 14 15">Belongs to the prokaryotic pantothenate kinase family.</text>
</comment>
<keyword evidence="9 14" id="KW-0547">Nucleotide-binding</keyword>
<dbReference type="SUPFAM" id="SSF52540">
    <property type="entry name" value="P-loop containing nucleoside triphosphate hydrolases"/>
    <property type="match status" value="1"/>
</dbReference>
<dbReference type="Gene3D" id="3.40.50.300">
    <property type="entry name" value="P-loop containing nucleotide triphosphate hydrolases"/>
    <property type="match status" value="1"/>
</dbReference>
<keyword evidence="8 14" id="KW-0808">Transferase</keyword>
<evidence type="ECO:0000256" key="1">
    <source>
        <dbReference type="ARBA" id="ARBA00001206"/>
    </source>
</evidence>
<evidence type="ECO:0000256" key="5">
    <source>
        <dbReference type="ARBA" id="ARBA00012102"/>
    </source>
</evidence>
<evidence type="ECO:0000256" key="14">
    <source>
        <dbReference type="HAMAP-Rule" id="MF_00215"/>
    </source>
</evidence>
<evidence type="ECO:0000313" key="17">
    <source>
        <dbReference type="EMBL" id="MFC6253337.1"/>
    </source>
</evidence>
<comment type="pathway">
    <text evidence="3 14 15">Cofactor biosynthesis; coenzyme A biosynthesis; CoA from (R)-pantothenate: step 1/5.</text>
</comment>
<evidence type="ECO:0000313" key="18">
    <source>
        <dbReference type="Proteomes" id="UP001596190"/>
    </source>
</evidence>
<comment type="catalytic activity">
    <reaction evidence="1 14 15">
        <text>(R)-pantothenate + ATP = (R)-4'-phosphopantothenate + ADP + H(+)</text>
        <dbReference type="Rhea" id="RHEA:16373"/>
        <dbReference type="ChEBI" id="CHEBI:10986"/>
        <dbReference type="ChEBI" id="CHEBI:15378"/>
        <dbReference type="ChEBI" id="CHEBI:29032"/>
        <dbReference type="ChEBI" id="CHEBI:30616"/>
        <dbReference type="ChEBI" id="CHEBI:456216"/>
        <dbReference type="EC" id="2.7.1.33"/>
    </reaction>
</comment>